<evidence type="ECO:0000313" key="15">
    <source>
        <dbReference type="Proteomes" id="UP000811844"/>
    </source>
</evidence>
<comment type="catalytic activity">
    <reaction evidence="11">
        <text>L-threonyl-[protein] + ATP = O-phospho-L-threonyl-[protein] + ADP + H(+)</text>
        <dbReference type="Rhea" id="RHEA:46608"/>
        <dbReference type="Rhea" id="RHEA-COMP:11060"/>
        <dbReference type="Rhea" id="RHEA-COMP:11605"/>
        <dbReference type="ChEBI" id="CHEBI:15378"/>
        <dbReference type="ChEBI" id="CHEBI:30013"/>
        <dbReference type="ChEBI" id="CHEBI:30616"/>
        <dbReference type="ChEBI" id="CHEBI:61977"/>
        <dbReference type="ChEBI" id="CHEBI:456216"/>
        <dbReference type="EC" id="2.7.11.1"/>
    </reaction>
</comment>
<keyword evidence="3 11" id="KW-0597">Phosphoprotein</keyword>
<name>A0ABS5I2B5_9GAMM</name>
<comment type="function">
    <text evidence="11">A protein kinase that phosphorylates Ser and Thr residues. Probably acts to suppress the effects of stress linked to accumulation of reactive oxygen species. Probably involved in the extracytoplasmic stress response.</text>
</comment>
<dbReference type="PANTHER" id="PTHR39573:SF1">
    <property type="entry name" value="STRESS RESPONSE KINASE A"/>
    <property type="match status" value="1"/>
</dbReference>
<protein>
    <recommendedName>
        <fullName evidence="11">Stress response kinase A</fullName>
        <ecNumber evidence="11">2.7.11.1</ecNumber>
    </recommendedName>
    <alternativeName>
        <fullName evidence="11">Serine/threonine-protein kinase SrkA</fullName>
    </alternativeName>
</protein>
<sequence length="375" mass="43088">MQNHTPNDQARLDDEQYDNANFGNRIDDEADGGHDTSHQHSDNEQVAADNGAQFHYKALTPDLILDAIESVGIYPETGLLALNSYENRVYQFRCDRGQRYVVKFYRPERWTNLQIQEEHDYALALAEQEVPIAVPVNIEQRTLHVYQGYRFALFPSIGGRAFEVDNLEQLASTGRFIGRIHQFGQQQPFAHREALTPAILGDASLMYLKQSNRVAPSMQQAFFTVAEQVLAATKAIWDKVEFTSIRLHGDLHPGNILWTPDGPGFVDLDDAKQGPAIQDIWMMLTGDRQQQTLQLDILIEAYEEFADFDKRQLALIEPLRALRMLHYNAWLAKRWQDPAFPMNFPWFGDVKYWEQQTLAFKEQLSALNEPSLTLF</sequence>
<gene>
    <name evidence="11" type="primary">srkA</name>
    <name evidence="14" type="ORF">G3R48_09280</name>
</gene>
<keyword evidence="15" id="KW-1185">Reference proteome</keyword>
<comment type="caution">
    <text evidence="14">The sequence shown here is derived from an EMBL/GenBank/DDBJ whole genome shotgun (WGS) entry which is preliminary data.</text>
</comment>
<feature type="active site" evidence="11">
    <location>
        <position position="267"/>
    </location>
</feature>
<dbReference type="Gene3D" id="3.30.200.70">
    <property type="match status" value="1"/>
</dbReference>
<feature type="compositionally biased region" description="Basic and acidic residues" evidence="12">
    <location>
        <begin position="25"/>
        <end position="43"/>
    </location>
</feature>
<evidence type="ECO:0000259" key="13">
    <source>
        <dbReference type="Pfam" id="PF01636"/>
    </source>
</evidence>
<comment type="subunit">
    <text evidence="11">Monomer.</text>
</comment>
<comment type="catalytic activity">
    <reaction evidence="11">
        <text>L-seryl-[protein] + ATP = O-phospho-L-seryl-[protein] + ADP + H(+)</text>
        <dbReference type="Rhea" id="RHEA:17989"/>
        <dbReference type="Rhea" id="RHEA-COMP:9863"/>
        <dbReference type="Rhea" id="RHEA-COMP:11604"/>
        <dbReference type="ChEBI" id="CHEBI:15378"/>
        <dbReference type="ChEBI" id="CHEBI:29999"/>
        <dbReference type="ChEBI" id="CHEBI:30616"/>
        <dbReference type="ChEBI" id="CHEBI:83421"/>
        <dbReference type="ChEBI" id="CHEBI:456216"/>
        <dbReference type="EC" id="2.7.11.1"/>
    </reaction>
</comment>
<dbReference type="RefSeq" id="WP_153664647.1">
    <property type="nucleotide sequence ID" value="NZ_JAAIKR010000007.1"/>
</dbReference>
<keyword evidence="2 11" id="KW-0723">Serine/threonine-protein kinase</keyword>
<keyword evidence="1 11" id="KW-0963">Cytoplasm</keyword>
<evidence type="ECO:0000256" key="12">
    <source>
        <dbReference type="SAM" id="MobiDB-lite"/>
    </source>
</evidence>
<reference evidence="14 15" key="1">
    <citation type="submission" date="2020-02" db="EMBL/GenBank/DDBJ databases">
        <title>Shewanella WXL01 sp. nov., a marine bacterium isolated from green algae in Luhuitou Fringing Reef (Northern South China Sea).</title>
        <authorList>
            <person name="Wang X."/>
        </authorList>
    </citation>
    <scope>NUCLEOTIDE SEQUENCE [LARGE SCALE GENOMIC DNA]</scope>
    <source>
        <strain evidence="14 15">MCCC 1A01895</strain>
    </source>
</reference>
<evidence type="ECO:0000256" key="7">
    <source>
        <dbReference type="ARBA" id="ARBA00022777"/>
    </source>
</evidence>
<keyword evidence="5 11" id="KW-0479">Metal-binding</keyword>
<evidence type="ECO:0000256" key="3">
    <source>
        <dbReference type="ARBA" id="ARBA00022553"/>
    </source>
</evidence>
<proteinExistence type="inferred from homology"/>
<feature type="active site" description="Proton acceptor" evidence="11">
    <location>
        <position position="250"/>
    </location>
</feature>
<dbReference type="Pfam" id="PF01636">
    <property type="entry name" value="APH"/>
    <property type="match status" value="1"/>
</dbReference>
<dbReference type="NCBIfam" id="NF008738">
    <property type="entry name" value="PRK11768.1"/>
    <property type="match status" value="1"/>
</dbReference>
<dbReference type="SUPFAM" id="SSF56112">
    <property type="entry name" value="Protein kinase-like (PK-like)"/>
    <property type="match status" value="1"/>
</dbReference>
<evidence type="ECO:0000256" key="1">
    <source>
        <dbReference type="ARBA" id="ARBA00022490"/>
    </source>
</evidence>
<feature type="region of interest" description="Disordered" evidence="12">
    <location>
        <begin position="19"/>
        <end position="43"/>
    </location>
</feature>
<evidence type="ECO:0000256" key="10">
    <source>
        <dbReference type="ARBA" id="ARBA00023016"/>
    </source>
</evidence>
<dbReference type="Gene3D" id="1.20.1270.170">
    <property type="match status" value="1"/>
</dbReference>
<evidence type="ECO:0000256" key="6">
    <source>
        <dbReference type="ARBA" id="ARBA00022741"/>
    </source>
</evidence>
<keyword evidence="7 11" id="KW-0418">Kinase</keyword>
<dbReference type="InterPro" id="IPR011009">
    <property type="entry name" value="Kinase-like_dom_sf"/>
</dbReference>
<evidence type="ECO:0000256" key="5">
    <source>
        <dbReference type="ARBA" id="ARBA00022723"/>
    </source>
</evidence>
<evidence type="ECO:0000256" key="11">
    <source>
        <dbReference type="HAMAP-Rule" id="MF_01497"/>
    </source>
</evidence>
<dbReference type="PANTHER" id="PTHR39573">
    <property type="entry name" value="STRESS RESPONSE KINASE A"/>
    <property type="match status" value="1"/>
</dbReference>
<evidence type="ECO:0000256" key="4">
    <source>
        <dbReference type="ARBA" id="ARBA00022679"/>
    </source>
</evidence>
<accession>A0ABS5I2B5</accession>
<dbReference type="EC" id="2.7.11.1" evidence="11"/>
<feature type="site" description="ATP" evidence="11">
    <location>
        <position position="84"/>
    </location>
</feature>
<evidence type="ECO:0000256" key="8">
    <source>
        <dbReference type="ARBA" id="ARBA00022840"/>
    </source>
</evidence>
<feature type="binding site" evidence="11">
    <location>
        <position position="267"/>
    </location>
    <ligand>
        <name>Mg(2+)</name>
        <dbReference type="ChEBI" id="CHEBI:18420"/>
    </ligand>
</feature>
<dbReference type="InterPro" id="IPR002575">
    <property type="entry name" value="Aminoglycoside_PTrfase"/>
</dbReference>
<evidence type="ECO:0000256" key="9">
    <source>
        <dbReference type="ARBA" id="ARBA00022842"/>
    </source>
</evidence>
<comment type="similarity">
    <text evidence="11">Belongs to the SrkA/RdoA protein kinase family.</text>
</comment>
<dbReference type="GO" id="GO:0004674">
    <property type="term" value="F:protein serine/threonine kinase activity"/>
    <property type="evidence" value="ECO:0007669"/>
    <property type="project" value="UniProtKB-KW"/>
</dbReference>
<feature type="domain" description="Aminoglycoside phosphotransferase" evidence="13">
    <location>
        <begin position="84"/>
        <end position="312"/>
    </location>
</feature>
<dbReference type="EMBL" id="JAAIKR010000007">
    <property type="protein sequence ID" value="MBR9728172.1"/>
    <property type="molecule type" value="Genomic_DNA"/>
</dbReference>
<evidence type="ECO:0000313" key="14">
    <source>
        <dbReference type="EMBL" id="MBR9728172.1"/>
    </source>
</evidence>
<dbReference type="HAMAP" id="MF_01497">
    <property type="entry name" value="SrkA_kinase"/>
    <property type="match status" value="1"/>
</dbReference>
<evidence type="ECO:0000256" key="2">
    <source>
        <dbReference type="ARBA" id="ARBA00022527"/>
    </source>
</evidence>
<dbReference type="Gene3D" id="1.10.510.10">
    <property type="entry name" value="Transferase(Phosphotransferase) domain 1"/>
    <property type="match status" value="1"/>
</dbReference>
<keyword evidence="10 11" id="KW-0346">Stress response</keyword>
<dbReference type="Proteomes" id="UP000811844">
    <property type="component" value="Unassembled WGS sequence"/>
</dbReference>
<keyword evidence="8 11" id="KW-0067">ATP-binding</keyword>
<keyword evidence="6 11" id="KW-0547">Nucleotide-binding</keyword>
<keyword evidence="4 11" id="KW-0808">Transferase</keyword>
<organism evidence="14 15">
    <name type="scientific">Shewanella intestini</name>
    <dbReference type="NCBI Taxonomy" id="2017544"/>
    <lineage>
        <taxon>Bacteria</taxon>
        <taxon>Pseudomonadati</taxon>
        <taxon>Pseudomonadota</taxon>
        <taxon>Gammaproteobacteria</taxon>
        <taxon>Alteromonadales</taxon>
        <taxon>Shewanellaceae</taxon>
        <taxon>Shewanella</taxon>
    </lineage>
</organism>
<comment type="subcellular location">
    <subcellularLocation>
        <location evidence="11">Cytoplasm</location>
    </subcellularLocation>
</comment>
<dbReference type="InterPro" id="IPR032882">
    <property type="entry name" value="SrkA/RdoA"/>
</dbReference>
<feature type="binding site" evidence="11">
    <location>
        <position position="255"/>
    </location>
    <ligand>
        <name>Mg(2+)</name>
        <dbReference type="ChEBI" id="CHEBI:18420"/>
    </ligand>
</feature>
<comment type="cofactor">
    <cofactor evidence="11">
        <name>Mg(2+)</name>
        <dbReference type="ChEBI" id="CHEBI:18420"/>
    </cofactor>
</comment>
<keyword evidence="9 11" id="KW-0460">Magnesium</keyword>